<reference evidence="3 4" key="1">
    <citation type="submission" date="2017-06" db="EMBL/GenBank/DDBJ databases">
        <title>A platform for efficient transgenesis in Macrostomum lignano, a flatworm model organism for stem cell research.</title>
        <authorList>
            <person name="Berezikov E."/>
        </authorList>
    </citation>
    <scope>NUCLEOTIDE SEQUENCE [LARGE SCALE GENOMIC DNA]</scope>
    <source>
        <strain evidence="3">DV1</strain>
        <tissue evidence="3">Whole organism</tissue>
    </source>
</reference>
<keyword evidence="2" id="KW-1133">Transmembrane helix</keyword>
<keyword evidence="4" id="KW-1185">Reference proteome</keyword>
<accession>A0A267E4L8</accession>
<evidence type="ECO:0000313" key="3">
    <source>
        <dbReference type="EMBL" id="PAA56515.1"/>
    </source>
</evidence>
<keyword evidence="2" id="KW-0812">Transmembrane</keyword>
<name>A0A267E4L8_9PLAT</name>
<feature type="transmembrane region" description="Helical" evidence="2">
    <location>
        <begin position="75"/>
        <end position="96"/>
    </location>
</feature>
<sequence>MPAAAAGKNPENPNDDDESLQLAGAAQRRLFNLEHRLDKLEKAGEHTERRLARLQLGLLLAAFLVMFGYCVYRVYGYAGLMLGATAAAGVGALFYLDDEGSVLGMS</sequence>
<keyword evidence="1" id="KW-0175">Coiled coil</keyword>
<gene>
    <name evidence="3" type="ORF">BOX15_Mlig022447g1</name>
</gene>
<feature type="coiled-coil region" evidence="1">
    <location>
        <begin position="23"/>
        <end position="57"/>
    </location>
</feature>
<evidence type="ECO:0000256" key="2">
    <source>
        <dbReference type="SAM" id="Phobius"/>
    </source>
</evidence>
<feature type="transmembrane region" description="Helical" evidence="2">
    <location>
        <begin position="51"/>
        <end position="69"/>
    </location>
</feature>
<keyword evidence="2" id="KW-0472">Membrane</keyword>
<dbReference type="EMBL" id="NIVC01002611">
    <property type="protein sequence ID" value="PAA56515.1"/>
    <property type="molecule type" value="Genomic_DNA"/>
</dbReference>
<evidence type="ECO:0000256" key="1">
    <source>
        <dbReference type="SAM" id="Coils"/>
    </source>
</evidence>
<proteinExistence type="predicted"/>
<comment type="caution">
    <text evidence="3">The sequence shown here is derived from an EMBL/GenBank/DDBJ whole genome shotgun (WGS) entry which is preliminary data.</text>
</comment>
<protein>
    <submittedName>
        <fullName evidence="3">Uncharacterized protein</fullName>
    </submittedName>
</protein>
<dbReference type="Proteomes" id="UP000215902">
    <property type="component" value="Unassembled WGS sequence"/>
</dbReference>
<evidence type="ECO:0000313" key="4">
    <source>
        <dbReference type="Proteomes" id="UP000215902"/>
    </source>
</evidence>
<organism evidence="3 4">
    <name type="scientific">Macrostomum lignano</name>
    <dbReference type="NCBI Taxonomy" id="282301"/>
    <lineage>
        <taxon>Eukaryota</taxon>
        <taxon>Metazoa</taxon>
        <taxon>Spiralia</taxon>
        <taxon>Lophotrochozoa</taxon>
        <taxon>Platyhelminthes</taxon>
        <taxon>Rhabditophora</taxon>
        <taxon>Macrostomorpha</taxon>
        <taxon>Macrostomida</taxon>
        <taxon>Macrostomidae</taxon>
        <taxon>Macrostomum</taxon>
    </lineage>
</organism>
<dbReference type="AlphaFoldDB" id="A0A267E4L8"/>